<keyword evidence="14" id="KW-1185">Reference proteome</keyword>
<evidence type="ECO:0000256" key="10">
    <source>
        <dbReference type="ARBA" id="ARBA00022989"/>
    </source>
</evidence>
<evidence type="ECO:0000256" key="6">
    <source>
        <dbReference type="ARBA" id="ARBA00022475"/>
    </source>
</evidence>
<dbReference type="GO" id="GO:0005886">
    <property type="term" value="C:plasma membrane"/>
    <property type="evidence" value="ECO:0007669"/>
    <property type="project" value="UniProtKB-SubCell"/>
</dbReference>
<proteinExistence type="inferred from homology"/>
<evidence type="ECO:0000256" key="12">
    <source>
        <dbReference type="RuleBase" id="RU363101"/>
    </source>
</evidence>
<accession>A0A6M4AVS4</accession>
<evidence type="ECO:0000313" key="14">
    <source>
        <dbReference type="Proteomes" id="UP000503018"/>
    </source>
</evidence>
<organism evidence="13 14">
    <name type="scientific">Sphingomonas lacunae</name>
    <dbReference type="NCBI Taxonomy" id="2698828"/>
    <lineage>
        <taxon>Bacteria</taxon>
        <taxon>Pseudomonadati</taxon>
        <taxon>Pseudomonadota</taxon>
        <taxon>Alphaproteobacteria</taxon>
        <taxon>Sphingomonadales</taxon>
        <taxon>Sphingomonadaceae</taxon>
        <taxon>Sphingomonas</taxon>
    </lineage>
</organism>
<keyword evidence="10 12" id="KW-1133">Transmembrane helix</keyword>
<dbReference type="GO" id="GO:0015886">
    <property type="term" value="P:heme transport"/>
    <property type="evidence" value="ECO:0007669"/>
    <property type="project" value="InterPro"/>
</dbReference>
<comment type="function">
    <text evidence="1 12">Required for the export of heme to the periplasm for the biogenesis of c-type cytochromes.</text>
</comment>
<evidence type="ECO:0000256" key="9">
    <source>
        <dbReference type="ARBA" id="ARBA00022748"/>
    </source>
</evidence>
<evidence type="ECO:0000256" key="8">
    <source>
        <dbReference type="ARBA" id="ARBA00022692"/>
    </source>
</evidence>
<evidence type="ECO:0000256" key="5">
    <source>
        <dbReference type="ARBA" id="ARBA00022448"/>
    </source>
</evidence>
<keyword evidence="6 12" id="KW-1003">Cell membrane</keyword>
<sequence>MTSQWDFVIAAYAVTALGTVAVLLHSWMRLRRAEQQADGLRDRGETPVPPPQQ</sequence>
<dbReference type="KEGG" id="slan:GV829_12790"/>
<evidence type="ECO:0000313" key="13">
    <source>
        <dbReference type="EMBL" id="QJQ33205.1"/>
    </source>
</evidence>
<reference evidence="13 14" key="1">
    <citation type="submission" date="2020-01" db="EMBL/GenBank/DDBJ databases">
        <title>Sphingomonas sp. strain CSW-10.</title>
        <authorList>
            <person name="Chen W.-M."/>
        </authorList>
    </citation>
    <scope>NUCLEOTIDE SEQUENCE [LARGE SCALE GENOMIC DNA]</scope>
    <source>
        <strain evidence="13 14">CSW-10</strain>
    </source>
</reference>
<evidence type="ECO:0000256" key="3">
    <source>
        <dbReference type="ARBA" id="ARBA00008741"/>
    </source>
</evidence>
<protein>
    <recommendedName>
        <fullName evidence="4 12">Heme exporter protein D</fullName>
    </recommendedName>
</protein>
<dbReference type="AlphaFoldDB" id="A0A6M4AVS4"/>
<evidence type="ECO:0000256" key="4">
    <source>
        <dbReference type="ARBA" id="ARBA00016461"/>
    </source>
</evidence>
<dbReference type="InterPro" id="IPR007078">
    <property type="entry name" value="Haem_export_protD_CcmD"/>
</dbReference>
<keyword evidence="11 12" id="KW-0472">Membrane</keyword>
<evidence type="ECO:0000256" key="11">
    <source>
        <dbReference type="ARBA" id="ARBA00023136"/>
    </source>
</evidence>
<keyword evidence="7 12" id="KW-0997">Cell inner membrane</keyword>
<dbReference type="Proteomes" id="UP000503018">
    <property type="component" value="Chromosome"/>
</dbReference>
<gene>
    <name evidence="13" type="ORF">GV829_12790</name>
</gene>
<comment type="subcellular location">
    <subcellularLocation>
        <location evidence="2 12">Cell inner membrane</location>
        <topology evidence="2 12">Single-pass membrane protein</topology>
    </subcellularLocation>
</comment>
<keyword evidence="8 12" id="KW-0812">Transmembrane</keyword>
<keyword evidence="9 12" id="KW-0201">Cytochrome c-type biogenesis</keyword>
<evidence type="ECO:0000256" key="2">
    <source>
        <dbReference type="ARBA" id="ARBA00004377"/>
    </source>
</evidence>
<dbReference type="Pfam" id="PF04995">
    <property type="entry name" value="CcmD"/>
    <property type="match status" value="1"/>
</dbReference>
<feature type="transmembrane region" description="Helical" evidence="12">
    <location>
        <begin position="6"/>
        <end position="24"/>
    </location>
</feature>
<evidence type="ECO:0000256" key="7">
    <source>
        <dbReference type="ARBA" id="ARBA00022519"/>
    </source>
</evidence>
<dbReference type="RefSeq" id="WP_169947230.1">
    <property type="nucleotide sequence ID" value="NZ_CP053015.1"/>
</dbReference>
<dbReference type="EMBL" id="CP053015">
    <property type="protein sequence ID" value="QJQ33205.1"/>
    <property type="molecule type" value="Genomic_DNA"/>
</dbReference>
<evidence type="ECO:0000256" key="1">
    <source>
        <dbReference type="ARBA" id="ARBA00002442"/>
    </source>
</evidence>
<keyword evidence="5 12" id="KW-0813">Transport</keyword>
<name>A0A6M4AVS4_9SPHN</name>
<dbReference type="GO" id="GO:0017004">
    <property type="term" value="P:cytochrome complex assembly"/>
    <property type="evidence" value="ECO:0007669"/>
    <property type="project" value="UniProtKB-KW"/>
</dbReference>
<comment type="similarity">
    <text evidence="3 12">Belongs to the CcmD/CycX/HelD family.</text>
</comment>